<accession>A0A2G5V0M5</accession>
<gene>
    <name evidence="2" type="primary">Cni-R07G3.7</name>
    <name evidence="2" type="synonym">Cnig_chr_II.g5394</name>
    <name evidence="2" type="ORF">B9Z55_005394</name>
</gene>
<organism evidence="2 3">
    <name type="scientific">Caenorhabditis nigoni</name>
    <dbReference type="NCBI Taxonomy" id="1611254"/>
    <lineage>
        <taxon>Eukaryota</taxon>
        <taxon>Metazoa</taxon>
        <taxon>Ecdysozoa</taxon>
        <taxon>Nematoda</taxon>
        <taxon>Chromadorea</taxon>
        <taxon>Rhabditida</taxon>
        <taxon>Rhabditina</taxon>
        <taxon>Rhabditomorpha</taxon>
        <taxon>Rhabditoidea</taxon>
        <taxon>Rhabditidae</taxon>
        <taxon>Peloderinae</taxon>
        <taxon>Caenorhabditis</taxon>
    </lineage>
</organism>
<proteinExistence type="predicted"/>
<dbReference type="Proteomes" id="UP000230233">
    <property type="component" value="Chromosome II"/>
</dbReference>
<evidence type="ECO:0000313" key="2">
    <source>
        <dbReference type="EMBL" id="PIC45338.1"/>
    </source>
</evidence>
<name>A0A2G5V0M5_9PELO</name>
<reference evidence="3" key="1">
    <citation type="submission" date="2017-10" db="EMBL/GenBank/DDBJ databases">
        <title>Rapid genome shrinkage in a self-fertile nematode reveals novel sperm competition proteins.</title>
        <authorList>
            <person name="Yin D."/>
            <person name="Schwarz E.M."/>
            <person name="Thomas C.G."/>
            <person name="Felde R.L."/>
            <person name="Korf I.F."/>
            <person name="Cutter A.D."/>
            <person name="Schartner C.M."/>
            <person name="Ralston E.J."/>
            <person name="Meyer B.J."/>
            <person name="Haag E.S."/>
        </authorList>
    </citation>
    <scope>NUCLEOTIDE SEQUENCE [LARGE SCALE GENOMIC DNA]</scope>
    <source>
        <strain evidence="3">JU1422</strain>
    </source>
</reference>
<evidence type="ECO:0000313" key="3">
    <source>
        <dbReference type="Proteomes" id="UP000230233"/>
    </source>
</evidence>
<dbReference type="EMBL" id="PDUG01000002">
    <property type="protein sequence ID" value="PIC45338.1"/>
    <property type="molecule type" value="Genomic_DNA"/>
</dbReference>
<sequence>MAPNKTQKKKMKRPQNRKLMIRDLPASAAYLLHPSLRGILQSRPKRWNSGSPSHRIAVNLVRKYKKQIKPRVLPFFCDHCRISSRYFSIIKDHECDKEDKKKAARKEEERKYSDYDCTNEARLAMNAEKQWRFNALASLEQSLKPNAIMPKKVEISKFPTEAEPLDCEPDQAFLEAKKKEFEDDIPHHPIEEVLIENTQAPRPQTTVKPDPREAGVFCFNCKGSFESYSQYHLHLFNSHDNGTCSKMLPSYYNTETTDRSGLFDPRYKHEVMHSRPSKRDVRHVRCTQCKTINFTSTAELYSHMINCANTVTQDSGNSSPRNFTSFGYGLPPSHDAYQYVFPETSDQSTPRKKRGTIRYASTTTRF</sequence>
<feature type="region of interest" description="Disordered" evidence="1">
    <location>
        <begin position="344"/>
        <end position="366"/>
    </location>
</feature>
<dbReference type="OrthoDB" id="5786942at2759"/>
<comment type="caution">
    <text evidence="2">The sequence shown here is derived from an EMBL/GenBank/DDBJ whole genome shotgun (WGS) entry which is preliminary data.</text>
</comment>
<protein>
    <submittedName>
        <fullName evidence="2">Uncharacterized protein</fullName>
    </submittedName>
</protein>
<evidence type="ECO:0000256" key="1">
    <source>
        <dbReference type="SAM" id="MobiDB-lite"/>
    </source>
</evidence>
<keyword evidence="3" id="KW-1185">Reference proteome</keyword>
<dbReference type="AlphaFoldDB" id="A0A2G5V0M5"/>